<protein>
    <submittedName>
        <fullName evidence="2">Uncharacterized protein LOC103507906</fullName>
    </submittedName>
</protein>
<proteinExistence type="predicted"/>
<reference evidence="2" key="1">
    <citation type="submission" date="2025-08" db="UniProtKB">
        <authorList>
            <consortium name="RefSeq"/>
        </authorList>
    </citation>
    <scope>IDENTIFICATION</scope>
</reference>
<dbReference type="Gene3D" id="3.40.50.1110">
    <property type="entry name" value="SGNH hydrolase"/>
    <property type="match status" value="1"/>
</dbReference>
<dbReference type="SUPFAM" id="SSF52266">
    <property type="entry name" value="SGNH hydrolase"/>
    <property type="match status" value="1"/>
</dbReference>
<dbReference type="CDD" id="cd00229">
    <property type="entry name" value="SGNH_hydrolase"/>
    <property type="match status" value="1"/>
</dbReference>
<evidence type="ECO:0000313" key="1">
    <source>
        <dbReference type="Proteomes" id="UP000079169"/>
    </source>
</evidence>
<organism evidence="1 2">
    <name type="scientific">Diaphorina citri</name>
    <name type="common">Asian citrus psyllid</name>
    <dbReference type="NCBI Taxonomy" id="121845"/>
    <lineage>
        <taxon>Eukaryota</taxon>
        <taxon>Metazoa</taxon>
        <taxon>Ecdysozoa</taxon>
        <taxon>Arthropoda</taxon>
        <taxon>Hexapoda</taxon>
        <taxon>Insecta</taxon>
        <taxon>Pterygota</taxon>
        <taxon>Neoptera</taxon>
        <taxon>Paraneoptera</taxon>
        <taxon>Hemiptera</taxon>
        <taxon>Sternorrhyncha</taxon>
        <taxon>Psylloidea</taxon>
        <taxon>Psyllidae</taxon>
        <taxon>Diaphorininae</taxon>
        <taxon>Diaphorina</taxon>
    </lineage>
</organism>
<name>A0A3Q0IQ93_DIACI</name>
<dbReference type="AlphaFoldDB" id="A0A3Q0IQ93"/>
<accession>A0A3Q0IQ93</accession>
<evidence type="ECO:0000313" key="2">
    <source>
        <dbReference type="RefSeq" id="XP_026678456.1"/>
    </source>
</evidence>
<dbReference type="Proteomes" id="UP000079169">
    <property type="component" value="Unplaced"/>
</dbReference>
<dbReference type="InterPro" id="IPR036514">
    <property type="entry name" value="SGNH_hydro_sf"/>
</dbReference>
<dbReference type="PaxDb" id="121845-A0A3Q0IQ93"/>
<keyword evidence="1" id="KW-1185">Reference proteome</keyword>
<dbReference type="KEGG" id="dci:103507906"/>
<sequence>MAETTSVVDLSITSDLTKYQAVIVLRRCDEPAAGLAKKVKTECRNKMSRTLFILGDSHVRYLRNYIQHIDSTIDIIDHFQGGASLLQICNYLCETVSNEDHVFVFGGTNDIGRNSLSTLKPSLLKLFSKYLHAKFTFMLVPLRVQWNRQCYQNSAIVNFNKELEEFLGEQDRPINILDTNQLLHAGHYSRDGLHLNRAGKQVVSKAIVSMFLCKS</sequence>
<dbReference type="GeneID" id="103507906"/>
<gene>
    <name evidence="2" type="primary">LOC103507906</name>
</gene>
<dbReference type="RefSeq" id="XP_026678456.1">
    <property type="nucleotide sequence ID" value="XM_026822655.1"/>
</dbReference>